<feature type="region of interest" description="Disordered" evidence="9">
    <location>
        <begin position="1"/>
        <end position="37"/>
    </location>
</feature>
<evidence type="ECO:0000256" key="7">
    <source>
        <dbReference type="ARBA" id="ARBA00022786"/>
    </source>
</evidence>
<dbReference type="EC" id="2.3.2.27" evidence="4"/>
<protein>
    <recommendedName>
        <fullName evidence="4">RING-type E3 ubiquitin transferase</fullName>
        <ecNumber evidence="4">2.3.2.27</ecNumber>
    </recommendedName>
</protein>
<reference evidence="11" key="1">
    <citation type="submission" date="2023-07" db="EMBL/GenBank/DDBJ databases">
        <title>draft genome sequence of fig (Ficus carica).</title>
        <authorList>
            <person name="Takahashi T."/>
            <person name="Nishimura K."/>
        </authorList>
    </citation>
    <scope>NUCLEOTIDE SEQUENCE</scope>
</reference>
<dbReference type="InterPro" id="IPR003613">
    <property type="entry name" value="Ubox_domain"/>
</dbReference>
<sequence length="553" mass="59813">MGGNGKHRSWKISFHRSSTSSSSSKTEAHPQKQQQPPKDFLCPIYGALMADPVVVSSGQTFERVSVHVCRELGFSPELDDGSHPDFSAVIPNKAIRSTILHWCDSSGVAHPQAPDPAAVEKLVRALMAESEPSPPPSSLQLRVSERELLRGVAENPPVTFSHAATELGPRVNHFYSSSSEESVVITAENPGTPLPFATRPLCYSSSSSSEITESETLASSIPNSAPALEEEEQLVRKLKSVDVADQEEGVISLRKMTRTQEEIRVSLCTATVLLVLKPLISSRYAVVQTNAIASLVNLSLEKPNKVTIVRSGFVPYLIDVLKSGSSEAQEHAVGALFSLALEDENKMAIGVLGALPPLMHALLRSENERTRHDSALALYHLTLVQSNRVKLVKLNAIPTLLALAQAGSSASRVLLILCNLAACPEGRSAMLDGNAVECLVGMLRREELDSEAIRENCVAALYALSHGSMRFRGLARDARAVEVLREIEERGCERAREKAKRMLQMMRGRDDGEDDEGDWESALRPAAAGAGGGGSRYRFGVGRNLHGANSTTF</sequence>
<evidence type="ECO:0000256" key="4">
    <source>
        <dbReference type="ARBA" id="ARBA00012483"/>
    </source>
</evidence>
<dbReference type="Gene3D" id="1.25.10.10">
    <property type="entry name" value="Leucine-rich Repeat Variant"/>
    <property type="match status" value="1"/>
</dbReference>
<comment type="function">
    <text evidence="2">Functions as an E3 ubiquitin ligase.</text>
</comment>
<comment type="caution">
    <text evidence="11">The sequence shown here is derived from an EMBL/GenBank/DDBJ whole genome shotgun (WGS) entry which is preliminary data.</text>
</comment>
<dbReference type="InterPro" id="IPR013083">
    <property type="entry name" value="Znf_RING/FYVE/PHD"/>
</dbReference>
<dbReference type="PROSITE" id="PS50176">
    <property type="entry name" value="ARM_REPEAT"/>
    <property type="match status" value="1"/>
</dbReference>
<dbReference type="GO" id="GO:0016567">
    <property type="term" value="P:protein ubiquitination"/>
    <property type="evidence" value="ECO:0007669"/>
    <property type="project" value="InterPro"/>
</dbReference>
<keyword evidence="5" id="KW-0808">Transferase</keyword>
<evidence type="ECO:0000256" key="9">
    <source>
        <dbReference type="SAM" id="MobiDB-lite"/>
    </source>
</evidence>
<dbReference type="Gene3D" id="3.30.40.10">
    <property type="entry name" value="Zinc/RING finger domain, C3HC4 (zinc finger)"/>
    <property type="match status" value="1"/>
</dbReference>
<evidence type="ECO:0000256" key="1">
    <source>
        <dbReference type="ARBA" id="ARBA00000900"/>
    </source>
</evidence>
<evidence type="ECO:0000313" key="12">
    <source>
        <dbReference type="Proteomes" id="UP001187192"/>
    </source>
</evidence>
<dbReference type="Proteomes" id="UP001187192">
    <property type="component" value="Unassembled WGS sequence"/>
</dbReference>
<evidence type="ECO:0000256" key="6">
    <source>
        <dbReference type="ARBA" id="ARBA00022737"/>
    </source>
</evidence>
<feature type="compositionally biased region" description="Basic residues" evidence="9">
    <location>
        <begin position="1"/>
        <end position="14"/>
    </location>
</feature>
<organism evidence="11 12">
    <name type="scientific">Ficus carica</name>
    <name type="common">Common fig</name>
    <dbReference type="NCBI Taxonomy" id="3494"/>
    <lineage>
        <taxon>Eukaryota</taxon>
        <taxon>Viridiplantae</taxon>
        <taxon>Streptophyta</taxon>
        <taxon>Embryophyta</taxon>
        <taxon>Tracheophyta</taxon>
        <taxon>Spermatophyta</taxon>
        <taxon>Magnoliopsida</taxon>
        <taxon>eudicotyledons</taxon>
        <taxon>Gunneridae</taxon>
        <taxon>Pentapetalae</taxon>
        <taxon>rosids</taxon>
        <taxon>fabids</taxon>
        <taxon>Rosales</taxon>
        <taxon>Moraceae</taxon>
        <taxon>Ficeae</taxon>
        <taxon>Ficus</taxon>
    </lineage>
</organism>
<accession>A0AA87ZXW4</accession>
<dbReference type="SUPFAM" id="SSF48371">
    <property type="entry name" value="ARM repeat"/>
    <property type="match status" value="1"/>
</dbReference>
<dbReference type="PANTHER" id="PTHR23315">
    <property type="entry name" value="U BOX DOMAIN-CONTAINING"/>
    <property type="match status" value="1"/>
</dbReference>
<dbReference type="PROSITE" id="PS51698">
    <property type="entry name" value="U_BOX"/>
    <property type="match status" value="1"/>
</dbReference>
<dbReference type="Pfam" id="PF04564">
    <property type="entry name" value="U-box"/>
    <property type="match status" value="1"/>
</dbReference>
<feature type="repeat" description="ARM" evidence="8">
    <location>
        <begin position="312"/>
        <end position="349"/>
    </location>
</feature>
<dbReference type="GO" id="GO:0061630">
    <property type="term" value="F:ubiquitin protein ligase activity"/>
    <property type="evidence" value="ECO:0007669"/>
    <property type="project" value="UniProtKB-EC"/>
</dbReference>
<dbReference type="InterPro" id="IPR011989">
    <property type="entry name" value="ARM-like"/>
</dbReference>
<dbReference type="InterPro" id="IPR000225">
    <property type="entry name" value="Armadillo"/>
</dbReference>
<evidence type="ECO:0000256" key="5">
    <source>
        <dbReference type="ARBA" id="ARBA00022679"/>
    </source>
</evidence>
<feature type="domain" description="U-box" evidence="10">
    <location>
        <begin position="35"/>
        <end position="109"/>
    </location>
</feature>
<keyword evidence="7" id="KW-0833">Ubl conjugation pathway</keyword>
<dbReference type="SUPFAM" id="SSF57850">
    <property type="entry name" value="RING/U-box"/>
    <property type="match status" value="1"/>
</dbReference>
<evidence type="ECO:0000256" key="8">
    <source>
        <dbReference type="PROSITE-ProRule" id="PRU00259"/>
    </source>
</evidence>
<dbReference type="EMBL" id="BTGU01000021">
    <property type="protein sequence ID" value="GMN45809.1"/>
    <property type="molecule type" value="Genomic_DNA"/>
</dbReference>
<dbReference type="Pfam" id="PF25598">
    <property type="entry name" value="ARM_PUB"/>
    <property type="match status" value="1"/>
</dbReference>
<comment type="catalytic activity">
    <reaction evidence="1">
        <text>S-ubiquitinyl-[E2 ubiquitin-conjugating enzyme]-L-cysteine + [acceptor protein]-L-lysine = [E2 ubiquitin-conjugating enzyme]-L-cysteine + N(6)-ubiquitinyl-[acceptor protein]-L-lysine.</text>
        <dbReference type="EC" id="2.3.2.27"/>
    </reaction>
</comment>
<evidence type="ECO:0000256" key="2">
    <source>
        <dbReference type="ARBA" id="ARBA00003861"/>
    </source>
</evidence>
<evidence type="ECO:0000259" key="10">
    <source>
        <dbReference type="PROSITE" id="PS51698"/>
    </source>
</evidence>
<evidence type="ECO:0000313" key="11">
    <source>
        <dbReference type="EMBL" id="GMN45809.1"/>
    </source>
</evidence>
<dbReference type="SMART" id="SM00185">
    <property type="entry name" value="ARM"/>
    <property type="match status" value="3"/>
</dbReference>
<dbReference type="PANTHER" id="PTHR23315:SF276">
    <property type="entry name" value="U-BOX DOMAIN-CONTAINING PROTEIN 38"/>
    <property type="match status" value="1"/>
</dbReference>
<dbReference type="SMART" id="SM00504">
    <property type="entry name" value="Ubox"/>
    <property type="match status" value="1"/>
</dbReference>
<gene>
    <name evidence="11" type="ORF">TIFTF001_014987</name>
</gene>
<dbReference type="FunFam" id="3.30.40.10:FF:000565">
    <property type="entry name" value="RING-type E3 ubiquitin transferase"/>
    <property type="match status" value="1"/>
</dbReference>
<proteinExistence type="predicted"/>
<evidence type="ECO:0000256" key="3">
    <source>
        <dbReference type="ARBA" id="ARBA00004906"/>
    </source>
</evidence>
<dbReference type="FunFam" id="1.25.10.10:FF:000578">
    <property type="entry name" value="RING-type E3 ubiquitin transferase"/>
    <property type="match status" value="1"/>
</dbReference>
<dbReference type="InterPro" id="IPR016024">
    <property type="entry name" value="ARM-type_fold"/>
</dbReference>
<dbReference type="AlphaFoldDB" id="A0AA87ZXW4"/>
<keyword evidence="6" id="KW-0677">Repeat</keyword>
<name>A0AA87ZXW4_FICCA</name>
<comment type="pathway">
    <text evidence="3">Protein modification; protein ubiquitination.</text>
</comment>
<keyword evidence="12" id="KW-1185">Reference proteome</keyword>
<dbReference type="InterPro" id="IPR058678">
    <property type="entry name" value="ARM_PUB"/>
</dbReference>